<sequence>MFSNKQNIKFLQKSKQNRNDIVCINILDYKNSSYQKSEYSMFVNSNFETIGFDNLKRLENYILTLVDDVIKSRQGRYVIFDLKSESSVVHTWEKDFLNDSYVKCWVEPFYYEDDYACIGEAFENSQKGINNTLVRSIKHKNAYCFFPNFDEKDNHFNTNKNLFYQRIETPLKLFIFGVSKQSEELVKVSNYLGWHTTVCDIRGKNFRNYKLADELLILDSYESAYKLKEKEFDAVVVINASSNKEYIKAALGLNVSHIAILNSNKKVKQIIDEYHMEENIIEDKRVHHISKAQYDSIETAAFKVCALVQNRRKDEKGKEHEFN</sequence>
<dbReference type="Gene3D" id="3.40.50.720">
    <property type="entry name" value="NAD(P)-binding Rossmann-like Domain"/>
    <property type="match status" value="1"/>
</dbReference>
<keyword evidence="3" id="KW-1185">Reference proteome</keyword>
<dbReference type="EMBL" id="CP100595">
    <property type="protein sequence ID" value="UTJ07024.1"/>
    <property type="molecule type" value="Genomic_DNA"/>
</dbReference>
<dbReference type="Proteomes" id="UP001060012">
    <property type="component" value="Chromosome"/>
</dbReference>
<dbReference type="InterPro" id="IPR052698">
    <property type="entry name" value="MoCofactor_Util/Proc"/>
</dbReference>
<name>A0ABY5E4E2_9BACT</name>
<dbReference type="InterPro" id="IPR027051">
    <property type="entry name" value="XdhC_Rossmann_dom"/>
</dbReference>
<feature type="domain" description="XdhC Rossmann" evidence="1">
    <location>
        <begin position="173"/>
        <end position="280"/>
    </location>
</feature>
<organism evidence="2 3">
    <name type="scientific">Arcobacter roscoffensis</name>
    <dbReference type="NCBI Taxonomy" id="2961520"/>
    <lineage>
        <taxon>Bacteria</taxon>
        <taxon>Pseudomonadati</taxon>
        <taxon>Campylobacterota</taxon>
        <taxon>Epsilonproteobacteria</taxon>
        <taxon>Campylobacterales</taxon>
        <taxon>Arcobacteraceae</taxon>
        <taxon>Arcobacter</taxon>
    </lineage>
</organism>
<evidence type="ECO:0000259" key="1">
    <source>
        <dbReference type="Pfam" id="PF13478"/>
    </source>
</evidence>
<dbReference type="PANTHER" id="PTHR30388:SF6">
    <property type="entry name" value="XANTHINE DEHYDROGENASE SUBUNIT A-RELATED"/>
    <property type="match status" value="1"/>
</dbReference>
<evidence type="ECO:0000313" key="3">
    <source>
        <dbReference type="Proteomes" id="UP001060012"/>
    </source>
</evidence>
<reference evidence="2" key="1">
    <citation type="submission" date="2022-07" db="EMBL/GenBank/DDBJ databases">
        <title>Arcobacter roscoffensis sp. nov., a marine bacterium isolated from coastal seawater collected from Roscoff, France.</title>
        <authorList>
            <person name="Pascual J."/>
            <person name="Lepeaux C."/>
            <person name="Methner A."/>
            <person name="Overmann J."/>
        </authorList>
    </citation>
    <scope>NUCLEOTIDE SEQUENCE</scope>
    <source>
        <strain evidence="2">ARW1-2F2</strain>
    </source>
</reference>
<dbReference type="Pfam" id="PF13478">
    <property type="entry name" value="XdhC_C"/>
    <property type="match status" value="1"/>
</dbReference>
<accession>A0ABY5E4E2</accession>
<proteinExistence type="predicted"/>
<gene>
    <name evidence="2" type="ORF">NJU99_02710</name>
</gene>
<evidence type="ECO:0000313" key="2">
    <source>
        <dbReference type="EMBL" id="UTJ07024.1"/>
    </source>
</evidence>
<protein>
    <submittedName>
        <fullName evidence="2">XdhC family protein</fullName>
    </submittedName>
</protein>
<dbReference type="PANTHER" id="PTHR30388">
    <property type="entry name" value="ALDEHYDE OXIDOREDUCTASE MOLYBDENUM COFACTOR ASSEMBLY PROTEIN"/>
    <property type="match status" value="1"/>
</dbReference>
<dbReference type="RefSeq" id="WP_254577203.1">
    <property type="nucleotide sequence ID" value="NZ_CP100595.1"/>
</dbReference>